<dbReference type="EMBL" id="JACYTR010000071">
    <property type="protein sequence ID" value="MBD8527908.1"/>
    <property type="molecule type" value="Genomic_DNA"/>
</dbReference>
<sequence>MKPRTSRSAPVSAPPKPFSHGRSLPLLLVLLGLLAGLLAMWWQLRDAERRIAELETLSEFHERAFEHIDLDLAGRRLSKDMLASYEDVLAKQDLDTELQARHMEAFETALRQVQPAARARQLIVSTLFKPALKGIEKDFSEQPAIEASLRQTLADRYYFLDLYDESLAQQQQALSIRQRVLGEDHPDTLNSLANLASLLAAQGKLEEAEALHRKALEQSRQLLGEESPDTLTSINNLAVLLQDLGKLDEAEALYREGLEKSQRVLGRDDPDTLISLNNLAVLLHDRGEFEEAEAIYRDLLAKNRRVLGEEHPDTLIVQNTLAGMLQDRGDYAAAEPLFRSAVERSQRVLGDDHPDTLIATHNLAALLAEEGKLDEAEDLYREVVKRSDRVLGDGHRETLVSMNNLAVLLHDHGKLAEAETLYRRLLAQNRRTLGDEHPGTVVAMANLGFLLLDRGKLEEADQWIRAGWRGRIRLFGEQSEHTMISELALARLLNDQGKPQQALDLLLPIEARLRAAFTGAMAYRLGQGLTQIGRAHMALGQIELAEQRLLEGQSVLEDAPGSDPRDRRRSLEALLDFYQQHAERAARTPDRSELERWRSALEQVP</sequence>
<dbReference type="PANTHER" id="PTHR46082:SF6">
    <property type="entry name" value="AAA+ ATPASE DOMAIN-CONTAINING PROTEIN-RELATED"/>
    <property type="match status" value="1"/>
</dbReference>
<dbReference type="Gene3D" id="1.25.40.10">
    <property type="entry name" value="Tetratricopeptide repeat domain"/>
    <property type="match status" value="2"/>
</dbReference>
<dbReference type="InterPro" id="IPR011990">
    <property type="entry name" value="TPR-like_helical_dom_sf"/>
</dbReference>
<dbReference type="AlphaFoldDB" id="A0AAW3ZPM6"/>
<organism evidence="3 4">
    <name type="scientific">Pseudomarimonas arenosa</name>
    <dbReference type="NCBI Taxonomy" id="2774145"/>
    <lineage>
        <taxon>Bacteria</taxon>
        <taxon>Pseudomonadati</taxon>
        <taxon>Pseudomonadota</taxon>
        <taxon>Gammaproteobacteria</taxon>
        <taxon>Lysobacterales</taxon>
        <taxon>Lysobacteraceae</taxon>
        <taxon>Pseudomarimonas</taxon>
    </lineage>
</organism>
<dbReference type="Pfam" id="PF07721">
    <property type="entry name" value="TPR_4"/>
    <property type="match status" value="1"/>
</dbReference>
<dbReference type="GO" id="GO:0042802">
    <property type="term" value="F:identical protein binding"/>
    <property type="evidence" value="ECO:0007669"/>
    <property type="project" value="InterPro"/>
</dbReference>
<reference evidence="3 4" key="1">
    <citation type="submission" date="2020-09" db="EMBL/GenBank/DDBJ databases">
        <title>Pseudoxanthomonas sp. CAU 1598 isolated from sand of Yaerae Beach.</title>
        <authorList>
            <person name="Kim W."/>
        </authorList>
    </citation>
    <scope>NUCLEOTIDE SEQUENCE [LARGE SCALE GENOMIC DNA]</scope>
    <source>
        <strain evidence="3 4">CAU 1598</strain>
    </source>
</reference>
<dbReference type="SUPFAM" id="SSF48452">
    <property type="entry name" value="TPR-like"/>
    <property type="match status" value="3"/>
</dbReference>
<dbReference type="PRINTS" id="PR00381">
    <property type="entry name" value="KINESINLIGHT"/>
</dbReference>
<proteinExistence type="predicted"/>
<evidence type="ECO:0000256" key="2">
    <source>
        <dbReference type="SAM" id="MobiDB-lite"/>
    </source>
</evidence>
<keyword evidence="1" id="KW-0175">Coiled coil</keyword>
<name>A0AAW3ZPM6_9GAMM</name>
<feature type="coiled-coil region" evidence="1">
    <location>
        <begin position="198"/>
        <end position="225"/>
    </location>
</feature>
<dbReference type="InterPro" id="IPR053137">
    <property type="entry name" value="NLR-like"/>
</dbReference>
<accession>A0AAW3ZPM6</accession>
<evidence type="ECO:0000313" key="4">
    <source>
        <dbReference type="Proteomes" id="UP000613768"/>
    </source>
</evidence>
<dbReference type="InterPro" id="IPR019734">
    <property type="entry name" value="TPR_rpt"/>
</dbReference>
<dbReference type="SMART" id="SM00028">
    <property type="entry name" value="TPR"/>
    <property type="match status" value="7"/>
</dbReference>
<protein>
    <submittedName>
        <fullName evidence="3">Tetratricopeptide repeat protein</fullName>
    </submittedName>
</protein>
<evidence type="ECO:0000256" key="1">
    <source>
        <dbReference type="SAM" id="Coils"/>
    </source>
</evidence>
<dbReference type="RefSeq" id="WP_192031329.1">
    <property type="nucleotide sequence ID" value="NZ_JACYTR010000071.1"/>
</dbReference>
<dbReference type="Proteomes" id="UP000613768">
    <property type="component" value="Unassembled WGS sequence"/>
</dbReference>
<feature type="region of interest" description="Disordered" evidence="2">
    <location>
        <begin position="582"/>
        <end position="605"/>
    </location>
</feature>
<keyword evidence="4" id="KW-1185">Reference proteome</keyword>
<dbReference type="Pfam" id="PF13424">
    <property type="entry name" value="TPR_12"/>
    <property type="match status" value="4"/>
</dbReference>
<evidence type="ECO:0000313" key="3">
    <source>
        <dbReference type="EMBL" id="MBD8527908.1"/>
    </source>
</evidence>
<comment type="caution">
    <text evidence="3">The sequence shown here is derived from an EMBL/GenBank/DDBJ whole genome shotgun (WGS) entry which is preliminary data.</text>
</comment>
<dbReference type="PANTHER" id="PTHR46082">
    <property type="entry name" value="ATP/GTP-BINDING PROTEIN-RELATED"/>
    <property type="match status" value="1"/>
</dbReference>
<feature type="compositionally biased region" description="Basic and acidic residues" evidence="2">
    <location>
        <begin position="582"/>
        <end position="599"/>
    </location>
</feature>
<gene>
    <name evidence="3" type="ORF">IFO71_19345</name>
</gene>
<dbReference type="InterPro" id="IPR011717">
    <property type="entry name" value="TPR-4"/>
</dbReference>